<feature type="compositionally biased region" description="Low complexity" evidence="1">
    <location>
        <begin position="79"/>
        <end position="88"/>
    </location>
</feature>
<organism evidence="2 3">
    <name type="scientific">Paspalum notatum var. saurae</name>
    <dbReference type="NCBI Taxonomy" id="547442"/>
    <lineage>
        <taxon>Eukaryota</taxon>
        <taxon>Viridiplantae</taxon>
        <taxon>Streptophyta</taxon>
        <taxon>Embryophyta</taxon>
        <taxon>Tracheophyta</taxon>
        <taxon>Spermatophyta</taxon>
        <taxon>Magnoliopsida</taxon>
        <taxon>Liliopsida</taxon>
        <taxon>Poales</taxon>
        <taxon>Poaceae</taxon>
        <taxon>PACMAD clade</taxon>
        <taxon>Panicoideae</taxon>
        <taxon>Andropogonodae</taxon>
        <taxon>Paspaleae</taxon>
        <taxon>Paspalinae</taxon>
        <taxon>Paspalum</taxon>
    </lineage>
</organism>
<evidence type="ECO:0000256" key="1">
    <source>
        <dbReference type="SAM" id="MobiDB-lite"/>
    </source>
</evidence>
<feature type="compositionally biased region" description="Basic residues" evidence="1">
    <location>
        <begin position="147"/>
        <end position="156"/>
    </location>
</feature>
<dbReference type="EMBL" id="CP144748">
    <property type="protein sequence ID" value="WVZ67935.1"/>
    <property type="molecule type" value="Genomic_DNA"/>
</dbReference>
<protein>
    <submittedName>
        <fullName evidence="2">Uncharacterized protein</fullName>
    </submittedName>
</protein>
<reference evidence="2 3" key="1">
    <citation type="submission" date="2024-02" db="EMBL/GenBank/DDBJ databases">
        <title>High-quality chromosome-scale genome assembly of Pensacola bahiagrass (Paspalum notatum Flugge var. saurae).</title>
        <authorList>
            <person name="Vega J.M."/>
            <person name="Podio M."/>
            <person name="Orjuela J."/>
            <person name="Siena L.A."/>
            <person name="Pessino S.C."/>
            <person name="Combes M.C."/>
            <person name="Mariac C."/>
            <person name="Albertini E."/>
            <person name="Pupilli F."/>
            <person name="Ortiz J.P.A."/>
            <person name="Leblanc O."/>
        </authorList>
    </citation>
    <scope>NUCLEOTIDE SEQUENCE [LARGE SCALE GENOMIC DNA]</scope>
    <source>
        <strain evidence="2">R1</strain>
        <tissue evidence="2">Leaf</tissue>
    </source>
</reference>
<gene>
    <name evidence="2" type="ORF">U9M48_016947</name>
</gene>
<accession>A0AAQ3T7R0</accession>
<evidence type="ECO:0000313" key="3">
    <source>
        <dbReference type="Proteomes" id="UP001341281"/>
    </source>
</evidence>
<feature type="compositionally biased region" description="Basic and acidic residues" evidence="1">
    <location>
        <begin position="8"/>
        <end position="24"/>
    </location>
</feature>
<feature type="region of interest" description="Disordered" evidence="1">
    <location>
        <begin position="1"/>
        <end position="177"/>
    </location>
</feature>
<evidence type="ECO:0000313" key="2">
    <source>
        <dbReference type="EMBL" id="WVZ67935.1"/>
    </source>
</evidence>
<feature type="compositionally biased region" description="Basic residues" evidence="1">
    <location>
        <begin position="103"/>
        <end position="112"/>
    </location>
</feature>
<keyword evidence="3" id="KW-1185">Reference proteome</keyword>
<dbReference type="AlphaFoldDB" id="A0AAQ3T7R0"/>
<feature type="compositionally biased region" description="Polar residues" evidence="1">
    <location>
        <begin position="56"/>
        <end position="67"/>
    </location>
</feature>
<sequence length="177" mass="19138">MADGLEAIPRDPTEEGYADGKEPTPMRNLRRLRKQTVESNVVDVPVELKKSDTEDSGNSALTGSLKVSQILKDISNGVSASKAKSAKATRQSTLARDGSQKPGPHRRSKRLLARPTGIQGLNGGETDADVFEDSPSSSEDEVMLVPKRSKCLRKKHASEYASGEVGEDNDTWQNSSD</sequence>
<name>A0AAQ3T7R0_PASNO</name>
<dbReference type="Proteomes" id="UP001341281">
    <property type="component" value="Chromosome 04"/>
</dbReference>
<feature type="non-terminal residue" evidence="2">
    <location>
        <position position="177"/>
    </location>
</feature>
<proteinExistence type="predicted"/>
<feature type="compositionally biased region" description="Acidic residues" evidence="1">
    <location>
        <begin position="126"/>
        <end position="142"/>
    </location>
</feature>